<protein>
    <recommendedName>
        <fullName evidence="3">Phage tail protein</fullName>
    </recommendedName>
</protein>
<evidence type="ECO:0008006" key="3">
    <source>
        <dbReference type="Google" id="ProtNLM"/>
    </source>
</evidence>
<dbReference type="Proteomes" id="UP001565243">
    <property type="component" value="Unassembled WGS sequence"/>
</dbReference>
<accession>A0ABV4E2B5</accession>
<organism evidence="1 2">
    <name type="scientific">Erwinia aeris</name>
    <dbReference type="NCBI Taxonomy" id="3239803"/>
    <lineage>
        <taxon>Bacteria</taxon>
        <taxon>Pseudomonadati</taxon>
        <taxon>Pseudomonadota</taxon>
        <taxon>Gammaproteobacteria</taxon>
        <taxon>Enterobacterales</taxon>
        <taxon>Erwiniaceae</taxon>
        <taxon>Erwinia</taxon>
    </lineage>
</organism>
<dbReference type="EMBL" id="JBGFFX010000001">
    <property type="protein sequence ID" value="MEY8769041.1"/>
    <property type="molecule type" value="Genomic_DNA"/>
</dbReference>
<keyword evidence="2" id="KW-1185">Reference proteome</keyword>
<proteinExistence type="predicted"/>
<comment type="caution">
    <text evidence="1">The sequence shown here is derived from an EMBL/GenBank/DDBJ whole genome shotgun (WGS) entry which is preliminary data.</text>
</comment>
<reference evidence="1 2" key="1">
    <citation type="submission" date="2024-07" db="EMBL/GenBank/DDBJ databases">
        <authorList>
            <person name="Hebao G."/>
        </authorList>
    </citation>
    <scope>NUCLEOTIDE SEQUENCE [LARGE SCALE GENOMIC DNA]</scope>
    <source>
        <strain evidence="1 2">ACCC 02193</strain>
    </source>
</reference>
<name>A0ABV4E2B5_9GAMM</name>
<evidence type="ECO:0000313" key="2">
    <source>
        <dbReference type="Proteomes" id="UP001565243"/>
    </source>
</evidence>
<evidence type="ECO:0000313" key="1">
    <source>
        <dbReference type="EMBL" id="MEY8769041.1"/>
    </source>
</evidence>
<sequence length="323" mass="35076">MSMGFQAFIKGTSLDVLNAMSYNFVADVIDVSGSGSKTYSLPGFTLSAALMNTFSAAGTDSRSYSVSVNGQAVSWNVANPCKMMVTATPVSGAGSNLYFGFTLYDYSTNPPTFKIAPDFTPYNLAQVIDLTPGYGQILQTNVPASVPMIAFHRDLNGGYDHVWWEEVNQNGYWSLKFRGNTGLNAMQTCRIYLFAKMMVNAPSWGFFLYRQGQLVWHNNCLPLKMSILNGGTTTSSVPLASTNGVTSCVFQMNDPAFPGNGIQWFECASGGVNSAGNYAVTANDRYQQNQVTGSSRPATWVAGTIGYIECNVYDAYYRQALGL</sequence>
<dbReference type="RefSeq" id="WP_369894641.1">
    <property type="nucleotide sequence ID" value="NZ_JBGFFX010000001.1"/>
</dbReference>
<gene>
    <name evidence="1" type="ORF">AB6T85_01110</name>
</gene>